<keyword evidence="7" id="KW-0547">Nucleotide-binding</keyword>
<evidence type="ECO:0000256" key="6">
    <source>
        <dbReference type="ARBA" id="ARBA00022679"/>
    </source>
</evidence>
<keyword evidence="6 16" id="KW-0808">Transferase</keyword>
<dbReference type="OrthoDB" id="9778896at2"/>
<evidence type="ECO:0000256" key="7">
    <source>
        <dbReference type="ARBA" id="ARBA00022741"/>
    </source>
</evidence>
<dbReference type="PIRSF" id="PIRSF036411">
    <property type="entry name" value="ATR_PduO"/>
    <property type="match status" value="1"/>
</dbReference>
<dbReference type="EC" id="2.5.1.17" evidence="3"/>
<evidence type="ECO:0000256" key="14">
    <source>
        <dbReference type="SAM" id="Coils"/>
    </source>
</evidence>
<dbReference type="AlphaFoldDB" id="A0A494ZT07"/>
<dbReference type="NCBIfam" id="TIGR00636">
    <property type="entry name" value="PduO_Nterm"/>
    <property type="match status" value="1"/>
</dbReference>
<evidence type="ECO:0000256" key="1">
    <source>
        <dbReference type="ARBA" id="ARBA00005121"/>
    </source>
</evidence>
<evidence type="ECO:0000256" key="9">
    <source>
        <dbReference type="ARBA" id="ARBA00031529"/>
    </source>
</evidence>
<proteinExistence type="inferred from homology"/>
<comment type="pathway">
    <text evidence="1">Cofactor biosynthesis; adenosylcobalamin biosynthesis; adenosylcobalamin from cob(II)yrinate a,c-diamide: step 2/7.</text>
</comment>
<keyword evidence="8" id="KW-0067">ATP-binding</keyword>
<evidence type="ECO:0000256" key="5">
    <source>
        <dbReference type="ARBA" id="ARBA00022573"/>
    </source>
</evidence>
<dbReference type="InterPro" id="IPR016030">
    <property type="entry name" value="CblAdoTrfase-like"/>
</dbReference>
<dbReference type="Proteomes" id="UP000269301">
    <property type="component" value="Unassembled WGS sequence"/>
</dbReference>
<protein>
    <recommendedName>
        <fullName evidence="4">Corrinoid adenosyltransferase</fullName>
        <ecNumber evidence="3">2.5.1.17</ecNumber>
    </recommendedName>
    <alternativeName>
        <fullName evidence="9">Cob(II)alamin adenosyltransferase</fullName>
    </alternativeName>
    <alternativeName>
        <fullName evidence="11">Cob(II)yrinic acid a,c-diamide adenosyltransferase</fullName>
    </alternativeName>
    <alternativeName>
        <fullName evidence="10">Cobinamide/cobalamin adenosyltransferase</fullName>
    </alternativeName>
</protein>
<evidence type="ECO:0000256" key="11">
    <source>
        <dbReference type="ARBA" id="ARBA00033354"/>
    </source>
</evidence>
<evidence type="ECO:0000256" key="10">
    <source>
        <dbReference type="ARBA" id="ARBA00033334"/>
    </source>
</evidence>
<evidence type="ECO:0000256" key="12">
    <source>
        <dbReference type="ARBA" id="ARBA00048555"/>
    </source>
</evidence>
<keyword evidence="5" id="KW-0169">Cobalamin biosynthesis</keyword>
<evidence type="ECO:0000256" key="2">
    <source>
        <dbReference type="ARBA" id="ARBA00007487"/>
    </source>
</evidence>
<evidence type="ECO:0000256" key="3">
    <source>
        <dbReference type="ARBA" id="ARBA00012454"/>
    </source>
</evidence>
<feature type="domain" description="Cobalamin adenosyltransferase-like" evidence="15">
    <location>
        <begin position="3"/>
        <end position="166"/>
    </location>
</feature>
<dbReference type="SUPFAM" id="SSF89028">
    <property type="entry name" value="Cobalamin adenosyltransferase-like"/>
    <property type="match status" value="1"/>
</dbReference>
<dbReference type="SUPFAM" id="SSF143744">
    <property type="entry name" value="GlcG-like"/>
    <property type="match status" value="1"/>
</dbReference>
<dbReference type="RefSeq" id="WP_121205949.1">
    <property type="nucleotide sequence ID" value="NZ_RBZP01000025.1"/>
</dbReference>
<dbReference type="GO" id="GO:0009236">
    <property type="term" value="P:cobalamin biosynthetic process"/>
    <property type="evidence" value="ECO:0007669"/>
    <property type="project" value="UniProtKB-KW"/>
</dbReference>
<comment type="catalytic activity">
    <reaction evidence="12">
        <text>2 cob(II)yrinate a,c diamide + reduced [electron-transfer flavoprotein] + 2 ATP = 2 adenosylcob(III)yrinate a,c-diamide + 2 triphosphate + oxidized [electron-transfer flavoprotein] + 3 H(+)</text>
        <dbReference type="Rhea" id="RHEA:11528"/>
        <dbReference type="Rhea" id="RHEA-COMP:10685"/>
        <dbReference type="Rhea" id="RHEA-COMP:10686"/>
        <dbReference type="ChEBI" id="CHEBI:15378"/>
        <dbReference type="ChEBI" id="CHEBI:18036"/>
        <dbReference type="ChEBI" id="CHEBI:30616"/>
        <dbReference type="ChEBI" id="CHEBI:57692"/>
        <dbReference type="ChEBI" id="CHEBI:58307"/>
        <dbReference type="ChEBI" id="CHEBI:58503"/>
        <dbReference type="ChEBI" id="CHEBI:58537"/>
        <dbReference type="EC" id="2.5.1.17"/>
    </reaction>
</comment>
<reference evidence="16 17" key="1">
    <citation type="journal article" date="2016" name="Int. J. Syst. Evol. Microbiol.">
        <title>Oceanobacillus halophilus sp. nov., a novel moderately halophilic bacterium from a hypersaline lake.</title>
        <authorList>
            <person name="Amoozegar M.A."/>
            <person name="Bagheri M."/>
            <person name="Makhdoumi A."/>
            <person name="Nikou M.M."/>
            <person name="Fazeli S.A.S."/>
            <person name="Schumann P."/>
            <person name="Sproer C."/>
            <person name="Sanchez-Porro C."/>
            <person name="Ventosa A."/>
        </authorList>
    </citation>
    <scope>NUCLEOTIDE SEQUENCE [LARGE SCALE GENOMIC DNA]</scope>
    <source>
        <strain evidence="16 17">DSM 23996</strain>
    </source>
</reference>
<sequence>MAIYTKKGDGGETGLLGGSRIEKDSLKVSCYGTLDEANASLGLAYSLITDEELKKSIKNIQAKIFVIGAELASDEKGKDLLTNKIKRADISYLEKTIDRLDKKLGPLHKFIIPGETTASAALHQARSIIRRAERLIVKLDRLETVRDELKKYMNRLSDTVFMLARTEANHCFIEQVKQKVVQKLNQGDKVELCLKTAKKLAEWAEEAASKINVPITFTVVDEHGNTILLHRMEGSLLASIDLSENKAYSALALKMPTHEISEQAQPGADLYGISATNQNRIVTFGGGYPLILNGRVVGAIGVSGGTVQEDRKIAEEVLGQFNKVLR</sequence>
<name>A0A494ZT07_9BACI</name>
<dbReference type="PANTHER" id="PTHR12213">
    <property type="entry name" value="CORRINOID ADENOSYLTRANSFERASE"/>
    <property type="match status" value="1"/>
</dbReference>
<comment type="similarity">
    <text evidence="2">Belongs to the Cob(I)alamin adenosyltransferase family.</text>
</comment>
<dbReference type="InterPro" id="IPR009221">
    <property type="entry name" value="PduO"/>
</dbReference>
<evidence type="ECO:0000313" key="16">
    <source>
        <dbReference type="EMBL" id="RKQ29247.1"/>
    </source>
</evidence>
<organism evidence="16 17">
    <name type="scientific">Oceanobacillus halophilus</name>
    <dbReference type="NCBI Taxonomy" id="930130"/>
    <lineage>
        <taxon>Bacteria</taxon>
        <taxon>Bacillati</taxon>
        <taxon>Bacillota</taxon>
        <taxon>Bacilli</taxon>
        <taxon>Bacillales</taxon>
        <taxon>Bacillaceae</taxon>
        <taxon>Oceanobacillus</taxon>
    </lineage>
</organism>
<dbReference type="GO" id="GO:0008817">
    <property type="term" value="F:corrinoid adenosyltransferase activity"/>
    <property type="evidence" value="ECO:0007669"/>
    <property type="project" value="UniProtKB-EC"/>
</dbReference>
<dbReference type="InterPro" id="IPR005624">
    <property type="entry name" value="PduO/GlcC-like"/>
</dbReference>
<dbReference type="PANTHER" id="PTHR12213:SF0">
    <property type="entry name" value="CORRINOID ADENOSYLTRANSFERASE MMAB"/>
    <property type="match status" value="1"/>
</dbReference>
<dbReference type="GO" id="GO:0005524">
    <property type="term" value="F:ATP binding"/>
    <property type="evidence" value="ECO:0007669"/>
    <property type="project" value="UniProtKB-KW"/>
</dbReference>
<comment type="catalytic activity">
    <reaction evidence="13">
        <text>2 cob(II)alamin + reduced [electron-transfer flavoprotein] + 2 ATP = 2 adenosylcob(III)alamin + 2 triphosphate + oxidized [electron-transfer flavoprotein] + 3 H(+)</text>
        <dbReference type="Rhea" id="RHEA:28671"/>
        <dbReference type="Rhea" id="RHEA-COMP:10685"/>
        <dbReference type="Rhea" id="RHEA-COMP:10686"/>
        <dbReference type="ChEBI" id="CHEBI:15378"/>
        <dbReference type="ChEBI" id="CHEBI:16304"/>
        <dbReference type="ChEBI" id="CHEBI:18036"/>
        <dbReference type="ChEBI" id="CHEBI:18408"/>
        <dbReference type="ChEBI" id="CHEBI:30616"/>
        <dbReference type="ChEBI" id="CHEBI:57692"/>
        <dbReference type="ChEBI" id="CHEBI:58307"/>
        <dbReference type="EC" id="2.5.1.17"/>
    </reaction>
</comment>
<dbReference type="InterPro" id="IPR038084">
    <property type="entry name" value="PduO/GlcC-like_sf"/>
</dbReference>
<gene>
    <name evidence="16" type="ORF">D8M06_17865</name>
</gene>
<dbReference type="Pfam" id="PF01923">
    <property type="entry name" value="Cob_adeno_trans"/>
    <property type="match status" value="1"/>
</dbReference>
<evidence type="ECO:0000256" key="13">
    <source>
        <dbReference type="ARBA" id="ARBA00048692"/>
    </source>
</evidence>
<dbReference type="Gene3D" id="3.30.450.150">
    <property type="entry name" value="Haem-degrading domain"/>
    <property type="match status" value="1"/>
</dbReference>
<evidence type="ECO:0000256" key="8">
    <source>
        <dbReference type="ARBA" id="ARBA00022840"/>
    </source>
</evidence>
<keyword evidence="17" id="KW-1185">Reference proteome</keyword>
<feature type="coiled-coil region" evidence="14">
    <location>
        <begin position="132"/>
        <end position="159"/>
    </location>
</feature>
<evidence type="ECO:0000313" key="17">
    <source>
        <dbReference type="Proteomes" id="UP000269301"/>
    </source>
</evidence>
<dbReference type="InterPro" id="IPR036451">
    <property type="entry name" value="CblAdoTrfase-like_sf"/>
</dbReference>
<keyword evidence="14" id="KW-0175">Coiled coil</keyword>
<comment type="caution">
    <text evidence="16">The sequence shown here is derived from an EMBL/GenBank/DDBJ whole genome shotgun (WGS) entry which is preliminary data.</text>
</comment>
<evidence type="ECO:0000256" key="4">
    <source>
        <dbReference type="ARBA" id="ARBA00020963"/>
    </source>
</evidence>
<dbReference type="Gene3D" id="1.20.1200.10">
    <property type="entry name" value="Cobalamin adenosyltransferase-like"/>
    <property type="match status" value="1"/>
</dbReference>
<dbReference type="EMBL" id="RBZP01000025">
    <property type="protein sequence ID" value="RKQ29247.1"/>
    <property type="molecule type" value="Genomic_DNA"/>
</dbReference>
<dbReference type="InterPro" id="IPR029499">
    <property type="entry name" value="PduO-typ"/>
</dbReference>
<dbReference type="Pfam" id="PF03928">
    <property type="entry name" value="HbpS-like"/>
    <property type="match status" value="1"/>
</dbReference>
<evidence type="ECO:0000259" key="15">
    <source>
        <dbReference type="Pfam" id="PF01923"/>
    </source>
</evidence>
<accession>A0A494ZT07</accession>